<evidence type="ECO:0000313" key="2">
    <source>
        <dbReference type="EMBL" id="VDI20092.1"/>
    </source>
</evidence>
<keyword evidence="1" id="KW-0732">Signal</keyword>
<proteinExistence type="predicted"/>
<keyword evidence="3" id="KW-1185">Reference proteome</keyword>
<accession>A0A8B6DH29</accession>
<dbReference type="Proteomes" id="UP000596742">
    <property type="component" value="Unassembled WGS sequence"/>
</dbReference>
<dbReference type="EMBL" id="UYJE01003540">
    <property type="protein sequence ID" value="VDI20092.1"/>
    <property type="molecule type" value="Genomic_DNA"/>
</dbReference>
<name>A0A8B6DH29_MYTGA</name>
<sequence>MKIIIFCLLLLQHLKIYGDAIYVDKGNLYTDHPLKVGELTITKTAQKSPLHAKACRDVHHCKITKNTTKLPEYHEFVQGAVSSFLVNTLQNRTDSLKYITQKPLIPLNLLELKTDLNCTKSFN</sequence>
<reference evidence="2" key="1">
    <citation type="submission" date="2018-11" db="EMBL/GenBank/DDBJ databases">
        <authorList>
            <person name="Alioto T."/>
            <person name="Alioto T."/>
        </authorList>
    </citation>
    <scope>NUCLEOTIDE SEQUENCE</scope>
</reference>
<feature type="signal peptide" evidence="1">
    <location>
        <begin position="1"/>
        <end position="20"/>
    </location>
</feature>
<dbReference type="OrthoDB" id="2093222at2759"/>
<comment type="caution">
    <text evidence="2">The sequence shown here is derived from an EMBL/GenBank/DDBJ whole genome shotgun (WGS) entry which is preliminary data.</text>
</comment>
<gene>
    <name evidence="2" type="ORF">MGAL_10B078966</name>
</gene>
<feature type="chain" id="PRO_5033018552" evidence="1">
    <location>
        <begin position="21"/>
        <end position="123"/>
    </location>
</feature>
<organism evidence="2 3">
    <name type="scientific">Mytilus galloprovincialis</name>
    <name type="common">Mediterranean mussel</name>
    <dbReference type="NCBI Taxonomy" id="29158"/>
    <lineage>
        <taxon>Eukaryota</taxon>
        <taxon>Metazoa</taxon>
        <taxon>Spiralia</taxon>
        <taxon>Lophotrochozoa</taxon>
        <taxon>Mollusca</taxon>
        <taxon>Bivalvia</taxon>
        <taxon>Autobranchia</taxon>
        <taxon>Pteriomorphia</taxon>
        <taxon>Mytilida</taxon>
        <taxon>Mytiloidea</taxon>
        <taxon>Mytilidae</taxon>
        <taxon>Mytilinae</taxon>
        <taxon>Mytilus</taxon>
    </lineage>
</organism>
<evidence type="ECO:0000256" key="1">
    <source>
        <dbReference type="SAM" id="SignalP"/>
    </source>
</evidence>
<evidence type="ECO:0000313" key="3">
    <source>
        <dbReference type="Proteomes" id="UP000596742"/>
    </source>
</evidence>
<dbReference type="AlphaFoldDB" id="A0A8B6DH29"/>
<protein>
    <submittedName>
        <fullName evidence="2">Uncharacterized protein</fullName>
    </submittedName>
</protein>